<feature type="chain" id="PRO_5024315841" evidence="1">
    <location>
        <begin position="21"/>
        <end position="657"/>
    </location>
</feature>
<dbReference type="InterPro" id="IPR026444">
    <property type="entry name" value="Secre_tail"/>
</dbReference>
<feature type="domain" description="Secretion system C-terminal sorting" evidence="2">
    <location>
        <begin position="589"/>
        <end position="655"/>
    </location>
</feature>
<feature type="signal peptide" evidence="1">
    <location>
        <begin position="1"/>
        <end position="20"/>
    </location>
</feature>
<keyword evidence="1" id="KW-0732">Signal</keyword>
<evidence type="ECO:0000256" key="1">
    <source>
        <dbReference type="SAM" id="SignalP"/>
    </source>
</evidence>
<evidence type="ECO:0000259" key="2">
    <source>
        <dbReference type="Pfam" id="PF18962"/>
    </source>
</evidence>
<dbReference type="EMBL" id="VCEJ01000004">
    <property type="protein sequence ID" value="TLV01034.1"/>
    <property type="molecule type" value="Genomic_DNA"/>
</dbReference>
<accession>A0A5R9KXP3</accession>
<dbReference type="Pfam" id="PF18962">
    <property type="entry name" value="Por_Secre_tail"/>
    <property type="match status" value="1"/>
</dbReference>
<dbReference type="OrthoDB" id="903494at2"/>
<evidence type="ECO:0000313" key="4">
    <source>
        <dbReference type="Proteomes" id="UP000306402"/>
    </source>
</evidence>
<dbReference type="Gene3D" id="2.60.120.260">
    <property type="entry name" value="Galactose-binding domain-like"/>
    <property type="match status" value="3"/>
</dbReference>
<protein>
    <submittedName>
        <fullName evidence="3">T9SS type A sorting domain-containing protein</fullName>
    </submittedName>
</protein>
<gene>
    <name evidence="3" type="ORF">FEN17_16365</name>
</gene>
<dbReference type="AlphaFoldDB" id="A0A5R9KXP3"/>
<organism evidence="3 4">
    <name type="scientific">Dyadobacter luticola</name>
    <dbReference type="NCBI Taxonomy" id="1979387"/>
    <lineage>
        <taxon>Bacteria</taxon>
        <taxon>Pseudomonadati</taxon>
        <taxon>Bacteroidota</taxon>
        <taxon>Cytophagia</taxon>
        <taxon>Cytophagales</taxon>
        <taxon>Spirosomataceae</taxon>
        <taxon>Dyadobacter</taxon>
    </lineage>
</organism>
<keyword evidence="4" id="KW-1185">Reference proteome</keyword>
<dbReference type="NCBIfam" id="TIGR04183">
    <property type="entry name" value="Por_Secre_tail"/>
    <property type="match status" value="1"/>
</dbReference>
<dbReference type="Proteomes" id="UP000306402">
    <property type="component" value="Unassembled WGS sequence"/>
</dbReference>
<comment type="caution">
    <text evidence="3">The sequence shown here is derived from an EMBL/GenBank/DDBJ whole genome shotgun (WGS) entry which is preliminary data.</text>
</comment>
<name>A0A5R9KXP3_9BACT</name>
<proteinExistence type="predicted"/>
<evidence type="ECO:0000313" key="3">
    <source>
        <dbReference type="EMBL" id="TLV01034.1"/>
    </source>
</evidence>
<sequence length="657" mass="70786">MKIFTLLVSLFLLNLGVSYGAGPATGTDCGCKDSDNSLKNGGFESGTDFWQKTNGTSFGTDTEYSECGSHNGLMTNAGTVYQEVNVTEGSKVILSVYGGTHNKSFKHTFKLTFYNSSGQLIPITEDAFNTVDMDYQVYETHHLKQFDLSATAPAGAAKVRFSLISSGNYFKVDVACMSISTPSTPCTACAESETVVKNASFEKGTADWSKGNNTYFTTLGKSYACGENVGKIDGAGVVFQEITAAIGSTIQVSAYGATNNDGRTNQFLLVFLNSSGQALSGGASAEVDKNVSGGLQQYSLPPTVVPAGTAKIYFGMNSTGDKFYFDAICMSITPPAQCETCDNNRLTNAGFESGASGWNSEGDFTVSGDAKNCGNSGAKLTGAGKFWQDIIFQSSWGSQISLNFWSAKLSGDGQKFEIFFFDSSNKQLGKLEKLVTKVWANAPVGLEKYMLAGNIPEGTKVIRIQGSELSGEMRADGLCLTVTGSPLPVTLASFEVSKEGSTAQLRWATTYESNSAYFDIQHSQDGKNWTKLATIDAQGESKSLITYNYTHTSPFAVNLYRLKMVDLDETFAYSAIKSLNFSGDEEMKIYPNPTSDRIKLSTMQQVANVKIYNQLGVLVMDTLPDSSNEVNLTKLAQGTYFVKINNGTSVRKILVIR</sequence>
<reference evidence="3 4" key="1">
    <citation type="submission" date="2019-05" db="EMBL/GenBank/DDBJ databases">
        <authorList>
            <person name="Qu J.-H."/>
        </authorList>
    </citation>
    <scope>NUCLEOTIDE SEQUENCE [LARGE SCALE GENOMIC DNA]</scope>
    <source>
        <strain evidence="3 4">T17</strain>
    </source>
</reference>
<dbReference type="RefSeq" id="WP_138366406.1">
    <property type="nucleotide sequence ID" value="NZ_VCEJ01000004.1"/>
</dbReference>